<dbReference type="Gene3D" id="3.40.50.720">
    <property type="entry name" value="NAD(P)-binding Rossmann-like Domain"/>
    <property type="match status" value="1"/>
</dbReference>
<dbReference type="InterPro" id="IPR002347">
    <property type="entry name" value="SDR_fam"/>
</dbReference>
<dbReference type="RefSeq" id="WP_301808186.1">
    <property type="nucleotide sequence ID" value="NZ_JAUJZH010000006.1"/>
</dbReference>
<comment type="caution">
    <text evidence="4">The sequence shown here is derived from an EMBL/GenBank/DDBJ whole genome shotgun (WGS) entry which is preliminary data.</text>
</comment>
<dbReference type="PANTHER" id="PTHR43086">
    <property type="entry name" value="VERY-LONG-CHAIN 3-OXOOACYL-COA REDUCTASE"/>
    <property type="match status" value="1"/>
</dbReference>
<keyword evidence="5" id="KW-1185">Reference proteome</keyword>
<protein>
    <submittedName>
        <fullName evidence="4">SDR family NAD(P)-dependent oxidoreductase</fullName>
    </submittedName>
</protein>
<gene>
    <name evidence="4" type="ORF">Q2T77_11265</name>
</gene>
<accession>A0ABT8S4D6</accession>
<proteinExistence type="inferred from homology"/>
<reference evidence="4" key="1">
    <citation type="submission" date="2023-06" db="EMBL/GenBank/DDBJ databases">
        <authorList>
            <person name="Jiang Y."/>
            <person name="Liu Q."/>
        </authorList>
    </citation>
    <scope>NUCLEOTIDE SEQUENCE</scope>
    <source>
        <strain evidence="4">CGMCC 1.12090</strain>
    </source>
</reference>
<feature type="region of interest" description="Disordered" evidence="3">
    <location>
        <begin position="1"/>
        <end position="24"/>
    </location>
</feature>
<keyword evidence="2" id="KW-0560">Oxidoreductase</keyword>
<dbReference type="Pfam" id="PF00106">
    <property type="entry name" value="adh_short"/>
    <property type="match status" value="1"/>
</dbReference>
<evidence type="ECO:0000256" key="2">
    <source>
        <dbReference type="ARBA" id="ARBA00023002"/>
    </source>
</evidence>
<dbReference type="SUPFAM" id="SSF51735">
    <property type="entry name" value="NAD(P)-binding Rossmann-fold domains"/>
    <property type="match status" value="1"/>
</dbReference>
<sequence length="81" mass="8818">MESQLAARRAFQGGHRQIPAPGRQLIEERQIDRQLESKTAIVTGATAGIGLAIARTLAREGVAVTLTGRSRDKLTRPWPKS</sequence>
<evidence type="ECO:0000256" key="1">
    <source>
        <dbReference type="ARBA" id="ARBA00006484"/>
    </source>
</evidence>
<organism evidence="4 5">
    <name type="scientific">Variovorax ginsengisoli</name>
    <dbReference type="NCBI Taxonomy" id="363844"/>
    <lineage>
        <taxon>Bacteria</taxon>
        <taxon>Pseudomonadati</taxon>
        <taxon>Pseudomonadota</taxon>
        <taxon>Betaproteobacteria</taxon>
        <taxon>Burkholderiales</taxon>
        <taxon>Comamonadaceae</taxon>
        <taxon>Variovorax</taxon>
    </lineage>
</organism>
<dbReference type="EMBL" id="JAUKVY010000006">
    <property type="protein sequence ID" value="MDO1532867.1"/>
    <property type="molecule type" value="Genomic_DNA"/>
</dbReference>
<name>A0ABT8S4D6_9BURK</name>
<dbReference type="Proteomes" id="UP001169027">
    <property type="component" value="Unassembled WGS sequence"/>
</dbReference>
<evidence type="ECO:0000256" key="3">
    <source>
        <dbReference type="SAM" id="MobiDB-lite"/>
    </source>
</evidence>
<evidence type="ECO:0000313" key="4">
    <source>
        <dbReference type="EMBL" id="MDO1532867.1"/>
    </source>
</evidence>
<evidence type="ECO:0000313" key="5">
    <source>
        <dbReference type="Proteomes" id="UP001169027"/>
    </source>
</evidence>
<dbReference type="PANTHER" id="PTHR43086:SF3">
    <property type="entry name" value="NADP-DEPENDENT 3-HYDROXY ACID DEHYDROGENASE YDFG"/>
    <property type="match status" value="1"/>
</dbReference>
<dbReference type="InterPro" id="IPR036291">
    <property type="entry name" value="NAD(P)-bd_dom_sf"/>
</dbReference>
<comment type="similarity">
    <text evidence="1">Belongs to the short-chain dehydrogenases/reductases (SDR) family.</text>
</comment>